<evidence type="ECO:0000313" key="14">
    <source>
        <dbReference type="Proteomes" id="UP000217199"/>
    </source>
</evidence>
<sequence length="1242" mass="136720">MSIQGHKHSASSSQNIKAQLANAYNELGKELSSSKIKVVGNYTLGKVIGEGTYGKVRLGTHRLTSTRVAIKQIPKAMSSALTREIHHHRRLHHPHVTKLYEVIATESSIWLVTELCSGGELFDYLAEKGRLTEEEARTIFGQLCLAVGYIHEKGVVHRDLKLENVLLDEHCRIKLGDFGFTREYERGSLLDTYCGTTGYAAPEMLMAKKYLGPEVDIWSLGIILYCLLTGSLPFDDDDESRMREKIIICEFDTPEWLSSDAQDLIRGILQFEPSKRFSISQILAHPWFTSKSVHPIPPATPASTTTTEGTLNSPNPVQHLPSPSTSESSFHSAASELTQPSETSSTVVDDMSFHSNTSQSTIKQKEKPFELADPSSKHRKKRNPSKPETVKEEDVFVSSRSVSRDVSPIRPSPSPIQLAPPSSFPTRTPARTKRRSVSSNLSQPSSPVSDAHLTLLPPQDFSQLLNSPAPLLFSTPLERSLLNNLSALGFDIGQMVHSVLSDACDASGALWWMLKRKAEKKALETAYKTAKEAALREPDTELETEIENQPTPSPCYTDSPAFDQVLQTIDQSRSAPELTFVPPTPTVPVSQKKKKEASPPVTPPRSKSPRSFLSPTPTSMESMKSTPSTPSAKDKEPKDGSKGRSSAKPRSGSVSIVQRATTAALEATGLMRKRSNEAVKEKDKDKDKERDKDKDKEKDKEKDHERGSSSSERNGSNSAKLTKSPPLKPMRDKDVPPLPVTPEKEVMAATDLSSASPWVMPLARSSTFSVAPTPLHSPDNGNNFGHNSQKMPGSMRSRTSILHTFRMWFNEDRKGKRKASTSAPNISSSTPVPPSPARARGSFRRQGGWNSSKPRAKRASVSSRRSSSVNSRRSSVTSMQMMLMETPVHGVDHIQRQRSDPSRRSFTPNSEMDREVHSSRPSSIRSYSRNRHRKSPSGGSTGSTARLGRASSPLKQYHRRAGSNTSTRVMRHTRHSHSQNINPHTTHVRSNSTASSIHSRQSSRPGSFYDASETEGGSPLSHLQRYLDETPRRGSYNTVHLAHKKQSALVGPSTPFTTSVNRHSWKKAWGTEPPGWQSRPSQFPVEVLSISPVPDQLVTIRDVFSGPGRQSINLDDDSDWVDEEDDFPAFVGGLGQIPTNASTKMISESPIKLSPAPRSSGNNNNRAALKAGRGRTGRSSRAGHSPVASGNMPLPSSDGVFSDKKDGLENYSNRRQLPNGRSGPAFRTAAIVEEEEEEEEEE</sequence>
<feature type="binding site" evidence="10">
    <location>
        <position position="71"/>
    </location>
    <ligand>
        <name>ATP</name>
        <dbReference type="ChEBI" id="CHEBI:30616"/>
    </ligand>
</feature>
<feature type="region of interest" description="Disordered" evidence="11">
    <location>
        <begin position="1150"/>
        <end position="1242"/>
    </location>
</feature>
<gene>
    <name evidence="13" type="ORF">PNOK_0620900</name>
</gene>
<keyword evidence="3" id="KW-0597">Phosphoprotein</keyword>
<dbReference type="InterPro" id="IPR008271">
    <property type="entry name" value="Ser/Thr_kinase_AS"/>
</dbReference>
<keyword evidence="4" id="KW-0808">Transferase</keyword>
<dbReference type="STRING" id="2282107.A0A286UDQ2"/>
<keyword evidence="2" id="KW-0723">Serine/threonine-protein kinase</keyword>
<evidence type="ECO:0000256" key="6">
    <source>
        <dbReference type="ARBA" id="ARBA00022777"/>
    </source>
</evidence>
<dbReference type="InterPro" id="IPR011009">
    <property type="entry name" value="Kinase-like_dom_sf"/>
</dbReference>
<evidence type="ECO:0000256" key="2">
    <source>
        <dbReference type="ARBA" id="ARBA00022527"/>
    </source>
</evidence>
<comment type="caution">
    <text evidence="13">The sequence shown here is derived from an EMBL/GenBank/DDBJ whole genome shotgun (WGS) entry which is preliminary data.</text>
</comment>
<keyword evidence="6" id="KW-0418">Kinase</keyword>
<keyword evidence="7 10" id="KW-0067">ATP-binding</keyword>
<evidence type="ECO:0000256" key="10">
    <source>
        <dbReference type="PROSITE-ProRule" id="PRU10141"/>
    </source>
</evidence>
<feature type="compositionally biased region" description="Low complexity" evidence="11">
    <location>
        <begin position="437"/>
        <end position="449"/>
    </location>
</feature>
<dbReference type="InterPro" id="IPR017441">
    <property type="entry name" value="Protein_kinase_ATP_BS"/>
</dbReference>
<dbReference type="FunFam" id="1.10.510.10:FF:000650">
    <property type="entry name" value="Serine/threonine-protein kinase ppk16"/>
    <property type="match status" value="1"/>
</dbReference>
<organism evidence="13 14">
    <name type="scientific">Pyrrhoderma noxium</name>
    <dbReference type="NCBI Taxonomy" id="2282107"/>
    <lineage>
        <taxon>Eukaryota</taxon>
        <taxon>Fungi</taxon>
        <taxon>Dikarya</taxon>
        <taxon>Basidiomycota</taxon>
        <taxon>Agaricomycotina</taxon>
        <taxon>Agaricomycetes</taxon>
        <taxon>Hymenochaetales</taxon>
        <taxon>Hymenochaetaceae</taxon>
        <taxon>Pyrrhoderma</taxon>
    </lineage>
</organism>
<feature type="compositionally biased region" description="Basic and acidic residues" evidence="11">
    <location>
        <begin position="890"/>
        <end position="903"/>
    </location>
</feature>
<feature type="region of interest" description="Disordered" evidence="11">
    <location>
        <begin position="294"/>
        <end position="454"/>
    </location>
</feature>
<feature type="compositionally biased region" description="Polar residues" evidence="11">
    <location>
        <begin position="779"/>
        <end position="794"/>
    </location>
</feature>
<feature type="compositionally biased region" description="Polar residues" evidence="11">
    <location>
        <begin position="609"/>
        <end position="631"/>
    </location>
</feature>
<evidence type="ECO:0000256" key="3">
    <source>
        <dbReference type="ARBA" id="ARBA00022553"/>
    </source>
</evidence>
<proteinExistence type="predicted"/>
<feature type="compositionally biased region" description="Polar residues" evidence="11">
    <location>
        <begin position="652"/>
        <end position="661"/>
    </location>
</feature>
<feature type="region of interest" description="Disordered" evidence="11">
    <location>
        <begin position="812"/>
        <end position="1021"/>
    </location>
</feature>
<feature type="compositionally biased region" description="Basic and acidic residues" evidence="11">
    <location>
        <begin position="674"/>
        <end position="707"/>
    </location>
</feature>
<dbReference type="AlphaFoldDB" id="A0A286UDQ2"/>
<dbReference type="CDD" id="cd14003">
    <property type="entry name" value="STKc_AMPK-like"/>
    <property type="match status" value="1"/>
</dbReference>
<evidence type="ECO:0000256" key="1">
    <source>
        <dbReference type="ARBA" id="ARBA00012513"/>
    </source>
</evidence>
<dbReference type="PROSITE" id="PS50011">
    <property type="entry name" value="PROTEIN_KINASE_DOM"/>
    <property type="match status" value="1"/>
</dbReference>
<protein>
    <recommendedName>
        <fullName evidence="1">non-specific serine/threonine protein kinase</fullName>
        <ecNumber evidence="1">2.7.11.1</ecNumber>
    </recommendedName>
</protein>
<feature type="compositionally biased region" description="Low complexity" evidence="11">
    <location>
        <begin position="397"/>
        <end position="409"/>
    </location>
</feature>
<dbReference type="SUPFAM" id="SSF56112">
    <property type="entry name" value="Protein kinase-like (PK-like)"/>
    <property type="match status" value="1"/>
</dbReference>
<feature type="domain" description="Protein kinase" evidence="12">
    <location>
        <begin position="42"/>
        <end position="288"/>
    </location>
</feature>
<feature type="compositionally biased region" description="Polar residues" evidence="11">
    <location>
        <begin position="547"/>
        <end position="556"/>
    </location>
</feature>
<dbReference type="OrthoDB" id="504170at2759"/>
<evidence type="ECO:0000259" key="12">
    <source>
        <dbReference type="PROSITE" id="PS50011"/>
    </source>
</evidence>
<keyword evidence="14" id="KW-1185">Reference proteome</keyword>
<accession>A0A286UDQ2</accession>
<feature type="compositionally biased region" description="Low complexity" evidence="11">
    <location>
        <begin position="859"/>
        <end position="878"/>
    </location>
</feature>
<dbReference type="GO" id="GO:0005737">
    <property type="term" value="C:cytoplasm"/>
    <property type="evidence" value="ECO:0007669"/>
    <property type="project" value="TreeGrafter"/>
</dbReference>
<feature type="compositionally biased region" description="Polar residues" evidence="11">
    <location>
        <begin position="1157"/>
        <end position="1166"/>
    </location>
</feature>
<feature type="region of interest" description="Disordered" evidence="11">
    <location>
        <begin position="573"/>
        <end position="754"/>
    </location>
</feature>
<dbReference type="InterPro" id="IPR000719">
    <property type="entry name" value="Prot_kinase_dom"/>
</dbReference>
<dbReference type="Gene3D" id="1.10.510.10">
    <property type="entry name" value="Transferase(Phosphotransferase) domain 1"/>
    <property type="match status" value="1"/>
</dbReference>
<evidence type="ECO:0000256" key="5">
    <source>
        <dbReference type="ARBA" id="ARBA00022741"/>
    </source>
</evidence>
<dbReference type="PANTHER" id="PTHR24346">
    <property type="entry name" value="MAP/MICROTUBULE AFFINITY-REGULATING KINASE"/>
    <property type="match status" value="1"/>
</dbReference>
<feature type="compositionally biased region" description="Polar residues" evidence="11">
    <location>
        <begin position="820"/>
        <end position="830"/>
    </location>
</feature>
<comment type="catalytic activity">
    <reaction evidence="8">
        <text>L-threonyl-[protein] + ATP = O-phospho-L-threonyl-[protein] + ADP + H(+)</text>
        <dbReference type="Rhea" id="RHEA:46608"/>
        <dbReference type="Rhea" id="RHEA-COMP:11060"/>
        <dbReference type="Rhea" id="RHEA-COMP:11605"/>
        <dbReference type="ChEBI" id="CHEBI:15378"/>
        <dbReference type="ChEBI" id="CHEBI:30013"/>
        <dbReference type="ChEBI" id="CHEBI:30616"/>
        <dbReference type="ChEBI" id="CHEBI:61977"/>
        <dbReference type="ChEBI" id="CHEBI:456216"/>
        <dbReference type="EC" id="2.7.11.1"/>
    </reaction>
</comment>
<feature type="compositionally biased region" description="Polar residues" evidence="11">
    <location>
        <begin position="978"/>
        <end position="1005"/>
    </location>
</feature>
<feature type="region of interest" description="Disordered" evidence="11">
    <location>
        <begin position="774"/>
        <end position="794"/>
    </location>
</feature>
<feature type="compositionally biased region" description="Low complexity" evidence="11">
    <location>
        <begin position="319"/>
        <end position="337"/>
    </location>
</feature>
<dbReference type="Proteomes" id="UP000217199">
    <property type="component" value="Unassembled WGS sequence"/>
</dbReference>
<feature type="compositionally biased region" description="Acidic residues" evidence="11">
    <location>
        <begin position="1232"/>
        <end position="1242"/>
    </location>
</feature>
<keyword evidence="5 10" id="KW-0547">Nucleotide-binding</keyword>
<evidence type="ECO:0000256" key="11">
    <source>
        <dbReference type="SAM" id="MobiDB-lite"/>
    </source>
</evidence>
<feature type="region of interest" description="Disordered" evidence="11">
    <location>
        <begin position="534"/>
        <end position="560"/>
    </location>
</feature>
<dbReference type="GO" id="GO:0035556">
    <property type="term" value="P:intracellular signal transduction"/>
    <property type="evidence" value="ECO:0007669"/>
    <property type="project" value="TreeGrafter"/>
</dbReference>
<dbReference type="PROSITE" id="PS00107">
    <property type="entry name" value="PROTEIN_KINASE_ATP"/>
    <property type="match status" value="1"/>
</dbReference>
<evidence type="ECO:0000256" key="4">
    <source>
        <dbReference type="ARBA" id="ARBA00022679"/>
    </source>
</evidence>
<feature type="compositionally biased region" description="Low complexity" evidence="11">
    <location>
        <begin position="708"/>
        <end position="718"/>
    </location>
</feature>
<dbReference type="SMART" id="SM00220">
    <property type="entry name" value="S_TKc"/>
    <property type="match status" value="1"/>
</dbReference>
<dbReference type="GO" id="GO:0005524">
    <property type="term" value="F:ATP binding"/>
    <property type="evidence" value="ECO:0007669"/>
    <property type="project" value="UniProtKB-UniRule"/>
</dbReference>
<feature type="compositionally biased region" description="Basic and acidic residues" evidence="11">
    <location>
        <begin position="632"/>
        <end position="642"/>
    </location>
</feature>
<name>A0A286UDQ2_9AGAM</name>
<comment type="catalytic activity">
    <reaction evidence="9">
        <text>L-seryl-[protein] + ATP = O-phospho-L-seryl-[protein] + ADP + H(+)</text>
        <dbReference type="Rhea" id="RHEA:17989"/>
        <dbReference type="Rhea" id="RHEA-COMP:9863"/>
        <dbReference type="Rhea" id="RHEA-COMP:11604"/>
        <dbReference type="ChEBI" id="CHEBI:15378"/>
        <dbReference type="ChEBI" id="CHEBI:29999"/>
        <dbReference type="ChEBI" id="CHEBI:30616"/>
        <dbReference type="ChEBI" id="CHEBI:83421"/>
        <dbReference type="ChEBI" id="CHEBI:456216"/>
        <dbReference type="EC" id="2.7.11.1"/>
    </reaction>
</comment>
<dbReference type="EMBL" id="NBII01000006">
    <property type="protein sequence ID" value="PAV17723.1"/>
    <property type="molecule type" value="Genomic_DNA"/>
</dbReference>
<dbReference type="PANTHER" id="PTHR24346:SF110">
    <property type="entry name" value="NON-SPECIFIC SERINE_THREONINE PROTEIN KINASE"/>
    <property type="match status" value="1"/>
</dbReference>
<evidence type="ECO:0000256" key="9">
    <source>
        <dbReference type="ARBA" id="ARBA00048679"/>
    </source>
</evidence>
<dbReference type="EC" id="2.7.11.1" evidence="1"/>
<dbReference type="Pfam" id="PF00069">
    <property type="entry name" value="Pkinase"/>
    <property type="match status" value="1"/>
</dbReference>
<evidence type="ECO:0000313" key="13">
    <source>
        <dbReference type="EMBL" id="PAV17723.1"/>
    </source>
</evidence>
<reference evidence="13 14" key="1">
    <citation type="journal article" date="2017" name="Mol. Ecol.">
        <title>Comparative and population genomic landscape of Phellinus noxius: A hypervariable fungus causing root rot in trees.</title>
        <authorList>
            <person name="Chung C.L."/>
            <person name="Lee T.J."/>
            <person name="Akiba M."/>
            <person name="Lee H.H."/>
            <person name="Kuo T.H."/>
            <person name="Liu D."/>
            <person name="Ke H.M."/>
            <person name="Yokoi T."/>
            <person name="Roa M.B."/>
            <person name="Lu M.J."/>
            <person name="Chang Y.Y."/>
            <person name="Ann P.J."/>
            <person name="Tsai J.N."/>
            <person name="Chen C.Y."/>
            <person name="Tzean S.S."/>
            <person name="Ota Y."/>
            <person name="Hattori T."/>
            <person name="Sahashi N."/>
            <person name="Liou R.F."/>
            <person name="Kikuchi T."/>
            <person name="Tsai I.J."/>
        </authorList>
    </citation>
    <scope>NUCLEOTIDE SEQUENCE [LARGE SCALE GENOMIC DNA]</scope>
    <source>
        <strain evidence="13 14">FFPRI411160</strain>
    </source>
</reference>
<evidence type="ECO:0000256" key="7">
    <source>
        <dbReference type="ARBA" id="ARBA00022840"/>
    </source>
</evidence>
<dbReference type="InParanoid" id="A0A286UDQ2"/>
<evidence type="ECO:0000256" key="8">
    <source>
        <dbReference type="ARBA" id="ARBA00047899"/>
    </source>
</evidence>
<feature type="compositionally biased region" description="Polar residues" evidence="11">
    <location>
        <begin position="338"/>
        <end position="362"/>
    </location>
</feature>
<dbReference type="PROSITE" id="PS00108">
    <property type="entry name" value="PROTEIN_KINASE_ST"/>
    <property type="match status" value="1"/>
</dbReference>
<dbReference type="GO" id="GO:0004674">
    <property type="term" value="F:protein serine/threonine kinase activity"/>
    <property type="evidence" value="ECO:0007669"/>
    <property type="project" value="UniProtKB-KW"/>
</dbReference>